<proteinExistence type="predicted"/>
<dbReference type="PANTHER" id="PTHR43792:SF1">
    <property type="entry name" value="N-ACETYLTRANSFERASE DOMAIN-CONTAINING PROTEIN"/>
    <property type="match status" value="1"/>
</dbReference>
<evidence type="ECO:0000313" key="3">
    <source>
        <dbReference type="Proteomes" id="UP000321497"/>
    </source>
</evidence>
<dbReference type="CDD" id="cd04301">
    <property type="entry name" value="NAT_SF"/>
    <property type="match status" value="1"/>
</dbReference>
<gene>
    <name evidence="2" type="ORF">ESU54_06250</name>
</gene>
<dbReference type="InterPro" id="IPR051531">
    <property type="entry name" value="N-acetyltransferase"/>
</dbReference>
<keyword evidence="2" id="KW-0808">Transferase</keyword>
<keyword evidence="3" id="KW-1185">Reference proteome</keyword>
<dbReference type="Gene3D" id="3.40.630.30">
    <property type="match status" value="1"/>
</dbReference>
<comment type="caution">
    <text evidence="2">The sequence shown here is derived from an EMBL/GenBank/DDBJ whole genome shotgun (WGS) entry which is preliminary data.</text>
</comment>
<dbReference type="InterPro" id="IPR016181">
    <property type="entry name" value="Acyl_CoA_acyltransferase"/>
</dbReference>
<evidence type="ECO:0000259" key="1">
    <source>
        <dbReference type="PROSITE" id="PS51186"/>
    </source>
</evidence>
<dbReference type="PROSITE" id="PS51186">
    <property type="entry name" value="GNAT"/>
    <property type="match status" value="1"/>
</dbReference>
<dbReference type="OrthoDB" id="9811523at2"/>
<dbReference type="InterPro" id="IPR000182">
    <property type="entry name" value="GNAT_dom"/>
</dbReference>
<dbReference type="PANTHER" id="PTHR43792">
    <property type="entry name" value="GNAT FAMILY, PUTATIVE (AFU_ORTHOLOGUE AFUA_3G00765)-RELATED-RELATED"/>
    <property type="match status" value="1"/>
</dbReference>
<protein>
    <submittedName>
        <fullName evidence="2">GNAT family N-acetyltransferase</fullName>
    </submittedName>
</protein>
<sequence length="162" mass="18624">MNSERLIFNHYTEADFDDYFQLVSNADVMKMVTGRPDLEHDARERLEKMLKINQETPKIGNFKVTLKFGGGFVGYSKLVMTKKNEAEIGYLTMPEHWGKGYGSEIAQTLVNLAKQVDEIKNLIAIIDPENMASQRILEKQGFLWDYDGEYIGLPAAYYKMKL</sequence>
<dbReference type="Proteomes" id="UP000321497">
    <property type="component" value="Unassembled WGS sequence"/>
</dbReference>
<dbReference type="GO" id="GO:0016747">
    <property type="term" value="F:acyltransferase activity, transferring groups other than amino-acyl groups"/>
    <property type="evidence" value="ECO:0007669"/>
    <property type="project" value="InterPro"/>
</dbReference>
<dbReference type="RefSeq" id="WP_111843305.1">
    <property type="nucleotide sequence ID" value="NZ_UEGI01000002.1"/>
</dbReference>
<feature type="domain" description="N-acetyltransferase" evidence="1">
    <location>
        <begin position="6"/>
        <end position="162"/>
    </location>
</feature>
<dbReference type="SUPFAM" id="SSF55729">
    <property type="entry name" value="Acyl-CoA N-acyltransferases (Nat)"/>
    <property type="match status" value="1"/>
</dbReference>
<reference evidence="2 3" key="1">
    <citation type="submission" date="2019-08" db="EMBL/GenBank/DDBJ databases">
        <title>Genome of Aequorivita antarctica SW49 (type strain).</title>
        <authorList>
            <person name="Bowman J.P."/>
        </authorList>
    </citation>
    <scope>NUCLEOTIDE SEQUENCE [LARGE SCALE GENOMIC DNA]</scope>
    <source>
        <strain evidence="2 3">SW49</strain>
    </source>
</reference>
<accession>A0A5C6Z2D0</accession>
<organism evidence="2 3">
    <name type="scientific">Aequorivita antarctica</name>
    <dbReference type="NCBI Taxonomy" id="153266"/>
    <lineage>
        <taxon>Bacteria</taxon>
        <taxon>Pseudomonadati</taxon>
        <taxon>Bacteroidota</taxon>
        <taxon>Flavobacteriia</taxon>
        <taxon>Flavobacteriales</taxon>
        <taxon>Flavobacteriaceae</taxon>
        <taxon>Aequorivita</taxon>
    </lineage>
</organism>
<dbReference type="AlphaFoldDB" id="A0A5C6Z2D0"/>
<dbReference type="Pfam" id="PF13302">
    <property type="entry name" value="Acetyltransf_3"/>
    <property type="match status" value="1"/>
</dbReference>
<evidence type="ECO:0000313" key="2">
    <source>
        <dbReference type="EMBL" id="TXD74072.1"/>
    </source>
</evidence>
<dbReference type="EMBL" id="VORT01000003">
    <property type="protein sequence ID" value="TXD74072.1"/>
    <property type="molecule type" value="Genomic_DNA"/>
</dbReference>
<name>A0A5C6Z2D0_9FLAO</name>